<proteinExistence type="inferred from homology"/>
<comment type="subunit">
    <text evidence="10">Homodimer.</text>
</comment>
<evidence type="ECO:0000256" key="12">
    <source>
        <dbReference type="RuleBase" id="RU003812"/>
    </source>
</evidence>
<dbReference type="OrthoDB" id="9795002at2"/>
<dbReference type="EMBL" id="RJVA01000009">
    <property type="protein sequence ID" value="ROR03051.1"/>
    <property type="molecule type" value="Genomic_DNA"/>
</dbReference>
<dbReference type="InterPro" id="IPR022926">
    <property type="entry name" value="NH(3)-dep_NAD(+)_synth"/>
</dbReference>
<keyword evidence="7" id="KW-0805">Transcription regulation</keyword>
<feature type="binding site" evidence="10">
    <location>
        <position position="38"/>
    </location>
    <ligand>
        <name>Mg(2+)</name>
        <dbReference type="ChEBI" id="CHEBI:18420"/>
    </ligand>
</feature>
<comment type="function">
    <text evidence="10">Catalyzes the ATP-dependent amidation of deamido-NAD to form NAD. Uses ammonia as a nitrogen source.</text>
</comment>
<dbReference type="EC" id="6.3.1.5" evidence="10 12"/>
<dbReference type="Gene3D" id="1.10.10.10">
    <property type="entry name" value="Winged helix-like DNA-binding domain superfamily/Winged helix DNA-binding domain"/>
    <property type="match status" value="1"/>
</dbReference>
<dbReference type="SMART" id="SM01012">
    <property type="entry name" value="ANTAR"/>
    <property type="match status" value="1"/>
</dbReference>
<comment type="similarity">
    <text evidence="1 10 11">Belongs to the NAD synthetase family.</text>
</comment>
<evidence type="ECO:0000256" key="3">
    <source>
        <dbReference type="ARBA" id="ARBA00022723"/>
    </source>
</evidence>
<dbReference type="GO" id="GO:0008795">
    <property type="term" value="F:NAD+ synthase activity"/>
    <property type="evidence" value="ECO:0007669"/>
    <property type="project" value="UniProtKB-UniRule"/>
</dbReference>
<keyword evidence="8 10" id="KW-0520">NAD</keyword>
<evidence type="ECO:0000256" key="8">
    <source>
        <dbReference type="ARBA" id="ARBA00023027"/>
    </source>
</evidence>
<keyword evidence="15" id="KW-1185">Reference proteome</keyword>
<dbReference type="CDD" id="cd00553">
    <property type="entry name" value="NAD_synthase"/>
    <property type="match status" value="1"/>
</dbReference>
<feature type="binding site" description="in other chain" evidence="10">
    <location>
        <position position="145"/>
    </location>
    <ligand>
        <name>deamido-NAD(+)</name>
        <dbReference type="ChEBI" id="CHEBI:58437"/>
        <note>ligand shared between two neighboring subunits</note>
    </ligand>
</feature>
<dbReference type="NCBIfam" id="TIGR00552">
    <property type="entry name" value="nadE"/>
    <property type="match status" value="1"/>
</dbReference>
<dbReference type="InterPro" id="IPR003694">
    <property type="entry name" value="NAD_synthase"/>
</dbReference>
<accession>A0A3N1VPS5</accession>
<dbReference type="InterPro" id="IPR022310">
    <property type="entry name" value="NAD/GMP_synthase"/>
</dbReference>
<dbReference type="GO" id="GO:0005737">
    <property type="term" value="C:cytoplasm"/>
    <property type="evidence" value="ECO:0007669"/>
    <property type="project" value="InterPro"/>
</dbReference>
<evidence type="ECO:0000256" key="1">
    <source>
        <dbReference type="ARBA" id="ARBA00005859"/>
    </source>
</evidence>
<dbReference type="InterPro" id="IPR029016">
    <property type="entry name" value="GAF-like_dom_sf"/>
</dbReference>
<dbReference type="Pfam" id="PF02540">
    <property type="entry name" value="NAD_synthase"/>
    <property type="match status" value="1"/>
</dbReference>
<dbReference type="GO" id="GO:0003723">
    <property type="term" value="F:RNA binding"/>
    <property type="evidence" value="ECO:0007669"/>
    <property type="project" value="InterPro"/>
</dbReference>
<dbReference type="InterPro" id="IPR036388">
    <property type="entry name" value="WH-like_DNA-bd_sf"/>
</dbReference>
<dbReference type="AlphaFoldDB" id="A0A3N1VPS5"/>
<dbReference type="PANTHER" id="PTHR23090:SF9">
    <property type="entry name" value="GLUTAMINE-DEPENDENT NAD(+) SYNTHETASE"/>
    <property type="match status" value="1"/>
</dbReference>
<feature type="binding site" evidence="10">
    <location>
        <position position="137"/>
    </location>
    <ligand>
        <name>Mg(2+)</name>
        <dbReference type="ChEBI" id="CHEBI:18420"/>
    </ligand>
</feature>
<dbReference type="InterPro" id="IPR005561">
    <property type="entry name" value="ANTAR"/>
</dbReference>
<dbReference type="GO" id="GO:0005524">
    <property type="term" value="F:ATP binding"/>
    <property type="evidence" value="ECO:0007669"/>
    <property type="project" value="UniProtKB-UniRule"/>
</dbReference>
<evidence type="ECO:0000256" key="2">
    <source>
        <dbReference type="ARBA" id="ARBA00022598"/>
    </source>
</evidence>
<dbReference type="GO" id="GO:0003952">
    <property type="term" value="F:NAD+ synthase (glutamine-hydrolyzing) activity"/>
    <property type="evidence" value="ECO:0007669"/>
    <property type="project" value="InterPro"/>
</dbReference>
<dbReference type="Pfam" id="PF13185">
    <property type="entry name" value="GAF_2"/>
    <property type="match status" value="1"/>
</dbReference>
<dbReference type="SUPFAM" id="SSF55781">
    <property type="entry name" value="GAF domain-like"/>
    <property type="match status" value="1"/>
</dbReference>
<dbReference type="Pfam" id="PF03861">
    <property type="entry name" value="ANTAR"/>
    <property type="match status" value="1"/>
</dbReference>
<evidence type="ECO:0000313" key="15">
    <source>
        <dbReference type="Proteomes" id="UP000276223"/>
    </source>
</evidence>
<sequence>MAPRQPRHHVPQLVAWIAQSIRDAQAQGVVLGISGGIDSAVCAALAKKALGDNVLGLILPCHTLPEDVQDARSVCHHLAVAHEEIDLSDAFDQLARLLGSQNPKLLGNLKARLRMAVLYHRAAELGYLVMGTSNRSEWEVGYFTKYGDGAADIQPIVHLLKKDVQRLARALKLPKPILTKPPSAGLWPGQTDEEELGFTYKQLDSFLSGQHRSVPSSVRKRIEKLRALTAHKRRPPLRFFEETVEPYPEQRSSALEPSPADRSVEALTVISKAITSDQYLEDILRLIVMVTAQAMNSSVCSLWLLDEQERVLRLRATQAINPEYVKDRVLKVGEGVVGKVVVENKPHIAFNVLEDPYFKEKDLARHLGLVSLLSMPMRVKDRVIGVINCYTSYPHRFTQLEMNVLTAVANQAAVAIENTELMVKSKVIQEELEKRKIIEKAKDILISRLNLSGEDAYRWLQKKSMDTRKSMREVAEAVLLTLES</sequence>
<dbReference type="GO" id="GO:0046872">
    <property type="term" value="F:metal ion binding"/>
    <property type="evidence" value="ECO:0007669"/>
    <property type="project" value="UniProtKB-KW"/>
</dbReference>
<keyword evidence="3 10" id="KW-0479">Metal-binding</keyword>
<dbReference type="UniPathway" id="UPA00253">
    <property type="reaction ID" value="UER00333"/>
</dbReference>
<dbReference type="InterPro" id="IPR003018">
    <property type="entry name" value="GAF"/>
</dbReference>
<comment type="pathway">
    <text evidence="10">Cofactor biosynthesis; NAD(+) biosynthesis; NAD(+) from deamido-NAD(+) (ammonia route): step 1/1.</text>
</comment>
<name>A0A3N1VPS5_9BACT</name>
<feature type="binding site" description="in other chain" evidence="10">
    <location>
        <begin position="231"/>
        <end position="232"/>
    </location>
    <ligand>
        <name>deamido-NAD(+)</name>
        <dbReference type="ChEBI" id="CHEBI:58437"/>
        <note>ligand shared between two neighboring subunits</note>
    </ligand>
</feature>
<feature type="binding site" evidence="10">
    <location>
        <position position="152"/>
    </location>
    <ligand>
        <name>deamido-NAD(+)</name>
        <dbReference type="ChEBI" id="CHEBI:58437"/>
        <note>ligand shared between two neighboring subunits</note>
    </ligand>
</feature>
<evidence type="ECO:0000256" key="9">
    <source>
        <dbReference type="ARBA" id="ARBA00023163"/>
    </source>
</evidence>
<evidence type="ECO:0000256" key="7">
    <source>
        <dbReference type="ARBA" id="ARBA00023015"/>
    </source>
</evidence>
<comment type="catalytic activity">
    <reaction evidence="10 12">
        <text>deamido-NAD(+) + NH4(+) + ATP = AMP + diphosphate + NAD(+) + H(+)</text>
        <dbReference type="Rhea" id="RHEA:21188"/>
        <dbReference type="ChEBI" id="CHEBI:15378"/>
        <dbReference type="ChEBI" id="CHEBI:28938"/>
        <dbReference type="ChEBI" id="CHEBI:30616"/>
        <dbReference type="ChEBI" id="CHEBI:33019"/>
        <dbReference type="ChEBI" id="CHEBI:57540"/>
        <dbReference type="ChEBI" id="CHEBI:58437"/>
        <dbReference type="ChEBI" id="CHEBI:456215"/>
        <dbReference type="EC" id="6.3.1.5"/>
    </reaction>
</comment>
<keyword evidence="5 10" id="KW-0067">ATP-binding</keyword>
<feature type="domain" description="ANTAR" evidence="13">
    <location>
        <begin position="418"/>
        <end position="479"/>
    </location>
</feature>
<evidence type="ECO:0000256" key="5">
    <source>
        <dbReference type="ARBA" id="ARBA00022840"/>
    </source>
</evidence>
<reference evidence="14 15" key="1">
    <citation type="submission" date="2018-11" db="EMBL/GenBank/DDBJ databases">
        <title>Genomic Encyclopedia of Type Strains, Phase IV (KMG-IV): sequencing the most valuable type-strain genomes for metagenomic binning, comparative biology and taxonomic classification.</title>
        <authorList>
            <person name="Goeker M."/>
        </authorList>
    </citation>
    <scope>NUCLEOTIDE SEQUENCE [LARGE SCALE GENOMIC DNA]</scope>
    <source>
        <strain evidence="14 15">DSM 22027</strain>
    </source>
</reference>
<evidence type="ECO:0000256" key="4">
    <source>
        <dbReference type="ARBA" id="ARBA00022741"/>
    </source>
</evidence>
<dbReference type="GO" id="GO:0004359">
    <property type="term" value="F:glutaminase activity"/>
    <property type="evidence" value="ECO:0007669"/>
    <property type="project" value="InterPro"/>
</dbReference>
<dbReference type="InterPro" id="IPR014729">
    <property type="entry name" value="Rossmann-like_a/b/a_fold"/>
</dbReference>
<dbReference type="HAMAP" id="MF_00193">
    <property type="entry name" value="NadE_ammonia_dep"/>
    <property type="match status" value="1"/>
</dbReference>
<feature type="binding site" description="in other chain" evidence="10">
    <location>
        <position position="112"/>
    </location>
    <ligand>
        <name>deamido-NAD(+)</name>
        <dbReference type="ChEBI" id="CHEBI:58437"/>
        <note>ligand shared between two neighboring subunits</note>
    </ligand>
</feature>
<keyword evidence="4 10" id="KW-0547">Nucleotide-binding</keyword>
<feature type="binding site" evidence="10">
    <location>
        <position position="132"/>
    </location>
    <ligand>
        <name>ATP</name>
        <dbReference type="ChEBI" id="CHEBI:30616"/>
    </ligand>
</feature>
<comment type="caution">
    <text evidence="14">The sequence shown here is derived from an EMBL/GenBank/DDBJ whole genome shotgun (WGS) entry which is preliminary data.</text>
</comment>
<keyword evidence="2 10" id="KW-0436">Ligase</keyword>
<dbReference type="Gene3D" id="3.30.450.40">
    <property type="match status" value="1"/>
</dbReference>
<dbReference type="RefSeq" id="WP_123288849.1">
    <property type="nucleotide sequence ID" value="NZ_RJVA01000009.1"/>
</dbReference>
<evidence type="ECO:0000256" key="10">
    <source>
        <dbReference type="HAMAP-Rule" id="MF_00193"/>
    </source>
</evidence>
<feature type="binding site" evidence="10">
    <location>
        <position position="161"/>
    </location>
    <ligand>
        <name>ATP</name>
        <dbReference type="ChEBI" id="CHEBI:30616"/>
    </ligand>
</feature>
<protein>
    <recommendedName>
        <fullName evidence="10 12">NH(3)-dependent NAD(+) synthetase</fullName>
        <ecNumber evidence="10 12">6.3.1.5</ecNumber>
    </recommendedName>
</protein>
<dbReference type="Gene3D" id="3.40.50.620">
    <property type="entry name" value="HUPs"/>
    <property type="match status" value="1"/>
</dbReference>
<feature type="binding site" evidence="10">
    <location>
        <begin position="32"/>
        <end position="39"/>
    </location>
    <ligand>
        <name>ATP</name>
        <dbReference type="ChEBI" id="CHEBI:30616"/>
    </ligand>
</feature>
<organism evidence="14 15">
    <name type="scientific">Desulfosoma caldarium</name>
    <dbReference type="NCBI Taxonomy" id="610254"/>
    <lineage>
        <taxon>Bacteria</taxon>
        <taxon>Pseudomonadati</taxon>
        <taxon>Thermodesulfobacteriota</taxon>
        <taxon>Syntrophobacteria</taxon>
        <taxon>Syntrophobacterales</taxon>
        <taxon>Syntrophobacteraceae</taxon>
        <taxon>Desulfosoma</taxon>
    </lineage>
</organism>
<dbReference type="PANTHER" id="PTHR23090">
    <property type="entry name" value="NH 3 /GLUTAMINE-DEPENDENT NAD + SYNTHETASE"/>
    <property type="match status" value="1"/>
</dbReference>
<dbReference type="GO" id="GO:0009435">
    <property type="term" value="P:NAD+ biosynthetic process"/>
    <property type="evidence" value="ECO:0007669"/>
    <property type="project" value="UniProtKB-UniRule"/>
</dbReference>
<keyword evidence="6 10" id="KW-0460">Magnesium</keyword>
<evidence type="ECO:0000256" key="11">
    <source>
        <dbReference type="RuleBase" id="RU003811"/>
    </source>
</evidence>
<dbReference type="Proteomes" id="UP000276223">
    <property type="component" value="Unassembled WGS sequence"/>
</dbReference>
<evidence type="ECO:0000256" key="6">
    <source>
        <dbReference type="ARBA" id="ARBA00022842"/>
    </source>
</evidence>
<evidence type="ECO:0000313" key="14">
    <source>
        <dbReference type="EMBL" id="ROR03051.1"/>
    </source>
</evidence>
<gene>
    <name evidence="10" type="primary">nadE</name>
    <name evidence="14" type="ORF">EDC27_0306</name>
</gene>
<evidence type="ECO:0000259" key="13">
    <source>
        <dbReference type="PROSITE" id="PS50921"/>
    </source>
</evidence>
<dbReference type="PROSITE" id="PS50921">
    <property type="entry name" value="ANTAR"/>
    <property type="match status" value="1"/>
</dbReference>
<keyword evidence="9" id="KW-0804">Transcription</keyword>
<dbReference type="SUPFAM" id="SSF52402">
    <property type="entry name" value="Adenine nucleotide alpha hydrolases-like"/>
    <property type="match status" value="1"/>
</dbReference>
<feature type="binding site" evidence="10">
    <location>
        <position position="183"/>
    </location>
    <ligand>
        <name>ATP</name>
        <dbReference type="ChEBI" id="CHEBI:30616"/>
    </ligand>
</feature>
<dbReference type="SMART" id="SM00065">
    <property type="entry name" value="GAF"/>
    <property type="match status" value="1"/>
</dbReference>